<dbReference type="EMBL" id="JADBEK010000001">
    <property type="protein sequence ID" value="MBE1593662.1"/>
    <property type="molecule type" value="Genomic_DNA"/>
</dbReference>
<protein>
    <submittedName>
        <fullName evidence="1">Uncharacterized protein</fullName>
    </submittedName>
</protein>
<keyword evidence="2" id="KW-1185">Reference proteome</keyword>
<sequence length="163" mass="17542">MTFEGLSEAQLAQVLQHLVSRYDTEEPAITEEEVADRVARDRDFLVEAAEEAGVEASGEREARLADLLDLILEAVPETREAVGDAVAQVRRSQTLPLSDVATDILVIAASAALLRPQLTLRRVKKGQNRELDLKVSVGGGGKGVNALLEWVMRFLGPGQGGSP</sequence>
<proteinExistence type="predicted"/>
<accession>A0ABR9ML97</accession>
<evidence type="ECO:0000313" key="2">
    <source>
        <dbReference type="Proteomes" id="UP000633509"/>
    </source>
</evidence>
<dbReference type="RefSeq" id="WP_192792982.1">
    <property type="nucleotide sequence ID" value="NZ_JADBEK010000001.1"/>
</dbReference>
<evidence type="ECO:0000313" key="1">
    <source>
        <dbReference type="EMBL" id="MBE1593662.1"/>
    </source>
</evidence>
<dbReference type="Proteomes" id="UP000633509">
    <property type="component" value="Unassembled WGS sequence"/>
</dbReference>
<comment type="caution">
    <text evidence="1">The sequence shown here is derived from an EMBL/GenBank/DDBJ whole genome shotgun (WGS) entry which is preliminary data.</text>
</comment>
<reference evidence="1 2" key="1">
    <citation type="submission" date="2020-10" db="EMBL/GenBank/DDBJ databases">
        <title>Sequencing the genomes of 1000 actinobacteria strains.</title>
        <authorList>
            <person name="Klenk H.-P."/>
        </authorList>
    </citation>
    <scope>NUCLEOTIDE SEQUENCE [LARGE SCALE GENOMIC DNA]</scope>
    <source>
        <strain evidence="1 2">DSM 43173</strain>
    </source>
</reference>
<organism evidence="1 2">
    <name type="scientific">Nonomuraea angiospora</name>
    <dbReference type="NCBI Taxonomy" id="46172"/>
    <lineage>
        <taxon>Bacteria</taxon>
        <taxon>Bacillati</taxon>
        <taxon>Actinomycetota</taxon>
        <taxon>Actinomycetes</taxon>
        <taxon>Streptosporangiales</taxon>
        <taxon>Streptosporangiaceae</taxon>
        <taxon>Nonomuraea</taxon>
    </lineage>
</organism>
<gene>
    <name evidence="1" type="ORF">H4W80_011920</name>
</gene>
<name>A0ABR9ML97_9ACTN</name>